<feature type="region of interest" description="Disordered" evidence="1">
    <location>
        <begin position="498"/>
        <end position="541"/>
    </location>
</feature>
<feature type="region of interest" description="Disordered" evidence="1">
    <location>
        <begin position="363"/>
        <end position="390"/>
    </location>
</feature>
<feature type="compositionally biased region" description="Polar residues" evidence="1">
    <location>
        <begin position="810"/>
        <end position="830"/>
    </location>
</feature>
<protein>
    <recommendedName>
        <fullName evidence="2">PH domain-containing protein</fullName>
    </recommendedName>
</protein>
<feature type="compositionally biased region" description="Low complexity" evidence="1">
    <location>
        <begin position="433"/>
        <end position="444"/>
    </location>
</feature>
<feature type="compositionally biased region" description="Polar residues" evidence="1">
    <location>
        <begin position="451"/>
        <end position="470"/>
    </location>
</feature>
<feature type="compositionally biased region" description="Polar residues" evidence="1">
    <location>
        <begin position="528"/>
        <end position="541"/>
    </location>
</feature>
<feature type="region of interest" description="Disordered" evidence="1">
    <location>
        <begin position="1"/>
        <end position="95"/>
    </location>
</feature>
<dbReference type="InterPro" id="IPR001849">
    <property type="entry name" value="PH_domain"/>
</dbReference>
<dbReference type="PROSITE" id="PS50003">
    <property type="entry name" value="PH_DOMAIN"/>
    <property type="match status" value="1"/>
</dbReference>
<keyword evidence="4" id="KW-1185">Reference proteome</keyword>
<evidence type="ECO:0000313" key="4">
    <source>
        <dbReference type="Proteomes" id="UP001149165"/>
    </source>
</evidence>
<feature type="region of interest" description="Disordered" evidence="1">
    <location>
        <begin position="561"/>
        <end position="712"/>
    </location>
</feature>
<feature type="compositionally biased region" description="Basic and acidic residues" evidence="1">
    <location>
        <begin position="363"/>
        <end position="379"/>
    </location>
</feature>
<dbReference type="Proteomes" id="UP001149165">
    <property type="component" value="Unassembled WGS sequence"/>
</dbReference>
<feature type="compositionally biased region" description="Pro residues" evidence="1">
    <location>
        <begin position="746"/>
        <end position="759"/>
    </location>
</feature>
<accession>A0A9W9G6W7</accession>
<dbReference type="EMBL" id="JAPQKH010000002">
    <property type="protein sequence ID" value="KAJ5113142.1"/>
    <property type="molecule type" value="Genomic_DNA"/>
</dbReference>
<feature type="region of interest" description="Disordered" evidence="1">
    <location>
        <begin position="205"/>
        <end position="233"/>
    </location>
</feature>
<feature type="domain" description="PH" evidence="2">
    <location>
        <begin position="234"/>
        <end position="359"/>
    </location>
</feature>
<evidence type="ECO:0000313" key="3">
    <source>
        <dbReference type="EMBL" id="KAJ5113142.1"/>
    </source>
</evidence>
<feature type="compositionally biased region" description="Pro residues" evidence="1">
    <location>
        <begin position="766"/>
        <end position="780"/>
    </location>
</feature>
<feature type="compositionally biased region" description="Basic and acidic residues" evidence="1">
    <location>
        <begin position="791"/>
        <end position="800"/>
    </location>
</feature>
<feature type="compositionally biased region" description="Polar residues" evidence="1">
    <location>
        <begin position="613"/>
        <end position="649"/>
    </location>
</feature>
<feature type="compositionally biased region" description="Low complexity" evidence="1">
    <location>
        <begin position="471"/>
        <end position="481"/>
    </location>
</feature>
<feature type="compositionally biased region" description="Basic and acidic residues" evidence="1">
    <location>
        <begin position="210"/>
        <end position="230"/>
    </location>
</feature>
<gene>
    <name evidence="3" type="ORF">N7456_001676</name>
</gene>
<feature type="region of interest" description="Disordered" evidence="1">
    <location>
        <begin position="125"/>
        <end position="172"/>
    </location>
</feature>
<sequence length="830" mass="89908">MSEHLMNAETAPSFGERRGHRLAPLNTNVGNDAAAAKSNIRLQRPRPTDYPSTNGLEGPVPLQSQSPVRRQTSKSSLRSLFSRDKSSRAAVAPDTKLTEIEEAQTQLPQQTVAVPMTEDLLSPALTTPRTVPTTPTTITSPTTPRARATLKTARPRPAETDPIPSKEQIGWKPPPLFQAYPQSLKHESLSAPAMSADSILRLHATSGKTSIDDPRNQMGQDDAKKREQKERKHLRTLSGTINKVEWTQKIYVLATTGFILQYAGEGKHDRLPEKMLQLGPKSVAFASDAIPGKHWVVQVSQNSATESVPDAKEPPKPKFASRFGFHRSHARRLARSFLLVFDNPDSMISWLMAIRAEVESRGGPKFTTEKHSDEDEAPHQLRNKSSIRQMVKKDPRRISSLFLQPQAQAQAQALQAPDEDDDGRSVGGMTWQSRRSSYVSVSRRSMIDSRAGSTSTGITENTPPVNGYDNSSSSFSSVNAPVSPPVGTAVLDELQRSEPEPIYARSPPSSSYEKRQSQYGSPRAQPIPAQTRTEPPQSNQIQSTIPEHIVRCASPPAPNFSVPSFSKKFASRQSTHPSQASSPPPPNVPGTLRRGESTGDFSIYSASPPPQSPTYSVASSRQTDSSDPSFITGAGTSTRRALRPSNSEDALSRTVRSAHGGGNAFARLARSPGTSDSSPPSSRPLSLVGRSGLGIHTTNESSQTIQNLPPLEPTLRTRVSTVHTDYQNAQNVSRRKSMPGLTLGPPAAPPPNCPLPKIPSPIAAQAPPPWATSPPAPAPVPVDRFYGTQKVSEHVPDRRKSQLPGVAASPNPSLAQQNVSRSAARQSRMI</sequence>
<organism evidence="3 4">
    <name type="scientific">Penicillium angulare</name>
    <dbReference type="NCBI Taxonomy" id="116970"/>
    <lineage>
        <taxon>Eukaryota</taxon>
        <taxon>Fungi</taxon>
        <taxon>Dikarya</taxon>
        <taxon>Ascomycota</taxon>
        <taxon>Pezizomycotina</taxon>
        <taxon>Eurotiomycetes</taxon>
        <taxon>Eurotiomycetidae</taxon>
        <taxon>Eurotiales</taxon>
        <taxon>Aspergillaceae</taxon>
        <taxon>Penicillium</taxon>
    </lineage>
</organism>
<dbReference type="OrthoDB" id="1749473at2759"/>
<evidence type="ECO:0000259" key="2">
    <source>
        <dbReference type="PROSITE" id="PS50003"/>
    </source>
</evidence>
<feature type="compositionally biased region" description="Polar residues" evidence="1">
    <location>
        <begin position="571"/>
        <end position="581"/>
    </location>
</feature>
<reference evidence="3" key="1">
    <citation type="submission" date="2022-11" db="EMBL/GenBank/DDBJ databases">
        <authorList>
            <person name="Petersen C."/>
        </authorList>
    </citation>
    <scope>NUCLEOTIDE SEQUENCE</scope>
    <source>
        <strain evidence="3">IBT 30069</strain>
    </source>
</reference>
<feature type="region of interest" description="Disordered" evidence="1">
    <location>
        <begin position="724"/>
        <end position="830"/>
    </location>
</feature>
<name>A0A9W9G6W7_9EURO</name>
<dbReference type="AlphaFoldDB" id="A0A9W9G6W7"/>
<feature type="compositionally biased region" description="Polar residues" evidence="1">
    <location>
        <begin position="696"/>
        <end position="707"/>
    </location>
</feature>
<proteinExistence type="predicted"/>
<feature type="compositionally biased region" description="Polar residues" evidence="1">
    <location>
        <begin position="62"/>
        <end position="79"/>
    </location>
</feature>
<reference evidence="3" key="2">
    <citation type="journal article" date="2023" name="IMA Fungus">
        <title>Comparative genomic study of the Penicillium genus elucidates a diverse pangenome and 15 lateral gene transfer events.</title>
        <authorList>
            <person name="Petersen C."/>
            <person name="Sorensen T."/>
            <person name="Nielsen M.R."/>
            <person name="Sondergaard T.E."/>
            <person name="Sorensen J.L."/>
            <person name="Fitzpatrick D.A."/>
            <person name="Frisvad J.C."/>
            <person name="Nielsen K.L."/>
        </authorList>
    </citation>
    <scope>NUCLEOTIDE SEQUENCE</scope>
    <source>
        <strain evidence="3">IBT 30069</strain>
    </source>
</reference>
<feature type="compositionally biased region" description="Low complexity" evidence="1">
    <location>
        <begin position="670"/>
        <end position="694"/>
    </location>
</feature>
<comment type="caution">
    <text evidence="3">The sequence shown here is derived from an EMBL/GenBank/DDBJ whole genome shotgun (WGS) entry which is preliminary data.</text>
</comment>
<evidence type="ECO:0000256" key="1">
    <source>
        <dbReference type="SAM" id="MobiDB-lite"/>
    </source>
</evidence>
<feature type="compositionally biased region" description="Low complexity" evidence="1">
    <location>
        <begin position="125"/>
        <end position="149"/>
    </location>
</feature>
<feature type="region of interest" description="Disordered" evidence="1">
    <location>
        <begin position="408"/>
        <end position="482"/>
    </location>
</feature>